<feature type="transmembrane region" description="Helical" evidence="1">
    <location>
        <begin position="42"/>
        <end position="64"/>
    </location>
</feature>
<feature type="transmembrane region" description="Helical" evidence="1">
    <location>
        <begin position="76"/>
        <end position="96"/>
    </location>
</feature>
<dbReference type="OrthoDB" id="9809908at2"/>
<organism evidence="3 4">
    <name type="scientific">Parapedobacter koreensis</name>
    <dbReference type="NCBI Taxonomy" id="332977"/>
    <lineage>
        <taxon>Bacteria</taxon>
        <taxon>Pseudomonadati</taxon>
        <taxon>Bacteroidota</taxon>
        <taxon>Sphingobacteriia</taxon>
        <taxon>Sphingobacteriales</taxon>
        <taxon>Sphingobacteriaceae</taxon>
        <taxon>Parapedobacter</taxon>
    </lineage>
</organism>
<proteinExistence type="predicted"/>
<evidence type="ECO:0000259" key="2">
    <source>
        <dbReference type="Pfam" id="PF06580"/>
    </source>
</evidence>
<evidence type="ECO:0000256" key="1">
    <source>
        <dbReference type="SAM" id="Phobius"/>
    </source>
</evidence>
<dbReference type="Proteomes" id="UP000198916">
    <property type="component" value="Unassembled WGS sequence"/>
</dbReference>
<dbReference type="InterPro" id="IPR036890">
    <property type="entry name" value="HATPase_C_sf"/>
</dbReference>
<dbReference type="Gene3D" id="3.30.565.10">
    <property type="entry name" value="Histidine kinase-like ATPase, C-terminal domain"/>
    <property type="match status" value="1"/>
</dbReference>
<feature type="domain" description="Signal transduction histidine kinase internal region" evidence="2">
    <location>
        <begin position="198"/>
        <end position="273"/>
    </location>
</feature>
<keyword evidence="3" id="KW-0808">Transferase</keyword>
<accession>A0A1H7JWF9</accession>
<protein>
    <submittedName>
        <fullName evidence="3">Histidine kinase</fullName>
    </submittedName>
</protein>
<feature type="transmembrane region" description="Helical" evidence="1">
    <location>
        <begin position="103"/>
        <end position="124"/>
    </location>
</feature>
<evidence type="ECO:0000313" key="4">
    <source>
        <dbReference type="Proteomes" id="UP000198916"/>
    </source>
</evidence>
<evidence type="ECO:0000313" key="3">
    <source>
        <dbReference type="EMBL" id="SEK77955.1"/>
    </source>
</evidence>
<feature type="transmembrane region" description="Helical" evidence="1">
    <location>
        <begin position="150"/>
        <end position="168"/>
    </location>
</feature>
<dbReference type="PANTHER" id="PTHR34220:SF7">
    <property type="entry name" value="SENSOR HISTIDINE KINASE YPDA"/>
    <property type="match status" value="1"/>
</dbReference>
<dbReference type="GO" id="GO:0016020">
    <property type="term" value="C:membrane"/>
    <property type="evidence" value="ECO:0007669"/>
    <property type="project" value="InterPro"/>
</dbReference>
<dbReference type="Pfam" id="PF06580">
    <property type="entry name" value="His_kinase"/>
    <property type="match status" value="1"/>
</dbReference>
<dbReference type="GO" id="GO:0000155">
    <property type="term" value="F:phosphorelay sensor kinase activity"/>
    <property type="evidence" value="ECO:0007669"/>
    <property type="project" value="InterPro"/>
</dbReference>
<keyword evidence="4" id="KW-1185">Reference proteome</keyword>
<name>A0A1H7JWF9_9SPHI</name>
<sequence length="384" mass="43308">MVSTLDLPIPDADLAVWMRSPELKAIRCVYLHMRTSGFPIQIWIKQGLLFSVTLTIYVMLSSYMEGLNGLQVLDRTTFAFLVFFCISMGNTAIYALMPPQNGVRLSAAAIGISSAFAILTIYAVHNLHKRLLSGYPMLSQPVSDIAGGKLYVYLALQAVLMNGVLLIWQHLSIMQYAKWQVELENSRLAKAKSEATNQLLRQQIHPHFLFNALSTLRALIRKDGNMAEAYLLRLADFLRVAVSSNPAGTATLRDEIKLCRDYLEMQKMRFRDTLRFSITVDESLMDHKLPLFAVQLLAENAIKHNQLTKSIPLSIIIASEGGWICVKNNIHEKAYIEASAGIGLANLAERYRMLSEEGIEIVRNSEHFLVKIKILSNERPIDRR</sequence>
<keyword evidence="1" id="KW-1133">Transmembrane helix</keyword>
<dbReference type="AlphaFoldDB" id="A0A1H7JWF9"/>
<keyword evidence="1" id="KW-0472">Membrane</keyword>
<dbReference type="PANTHER" id="PTHR34220">
    <property type="entry name" value="SENSOR HISTIDINE KINASE YPDA"/>
    <property type="match status" value="1"/>
</dbReference>
<dbReference type="InterPro" id="IPR050640">
    <property type="entry name" value="Bact_2-comp_sensor_kinase"/>
</dbReference>
<reference evidence="4" key="1">
    <citation type="submission" date="2016-10" db="EMBL/GenBank/DDBJ databases">
        <authorList>
            <person name="Varghese N."/>
            <person name="Submissions S."/>
        </authorList>
    </citation>
    <scope>NUCLEOTIDE SEQUENCE [LARGE SCALE GENOMIC DNA]</scope>
    <source>
        <strain evidence="4">Jip14</strain>
    </source>
</reference>
<keyword evidence="3" id="KW-0418">Kinase</keyword>
<dbReference type="EMBL" id="FNZR01000002">
    <property type="protein sequence ID" value="SEK77955.1"/>
    <property type="molecule type" value="Genomic_DNA"/>
</dbReference>
<gene>
    <name evidence="3" type="ORF">SAMN05421740_102671</name>
</gene>
<dbReference type="STRING" id="332977.SAMN05421740_102671"/>
<dbReference type="InterPro" id="IPR010559">
    <property type="entry name" value="Sig_transdc_His_kin_internal"/>
</dbReference>
<keyword evidence="1" id="KW-0812">Transmembrane</keyword>